<evidence type="ECO:0000313" key="4">
    <source>
        <dbReference type="EMBL" id="CUM85768.1"/>
    </source>
</evidence>
<evidence type="ECO:0000259" key="2">
    <source>
        <dbReference type="Pfam" id="PF05257"/>
    </source>
</evidence>
<dbReference type="SUPFAM" id="SSF54001">
    <property type="entry name" value="Cysteine proteinases"/>
    <property type="match status" value="1"/>
</dbReference>
<dbReference type="AlphaFoldDB" id="A0A173S911"/>
<gene>
    <name evidence="4" type="ORF">ERS852420_01115</name>
</gene>
<proteinExistence type="predicted"/>
<dbReference type="InterPro" id="IPR038765">
    <property type="entry name" value="Papain-like_cys_pep_sf"/>
</dbReference>
<dbReference type="Proteomes" id="UP000095495">
    <property type="component" value="Unassembled WGS sequence"/>
</dbReference>
<dbReference type="RefSeq" id="WP_055261876.1">
    <property type="nucleotide sequence ID" value="NZ_CYXV01000004.1"/>
</dbReference>
<evidence type="ECO:0000313" key="5">
    <source>
        <dbReference type="Proteomes" id="UP000095495"/>
    </source>
</evidence>
<accession>A0A173S911</accession>
<protein>
    <submittedName>
        <fullName evidence="4">CHAP domain</fullName>
    </submittedName>
</protein>
<dbReference type="Pfam" id="PF24032">
    <property type="entry name" value="YQBQ"/>
    <property type="match status" value="1"/>
</dbReference>
<feature type="domain" description="YqbQ/XkdQ" evidence="3">
    <location>
        <begin position="212"/>
        <end position="498"/>
    </location>
</feature>
<feature type="domain" description="Peptidase C51" evidence="2">
    <location>
        <begin position="30"/>
        <end position="113"/>
    </location>
</feature>
<dbReference type="Gene3D" id="3.90.1720.10">
    <property type="entry name" value="endopeptidase domain like (from Nostoc punctiforme)"/>
    <property type="match status" value="1"/>
</dbReference>
<evidence type="ECO:0000256" key="1">
    <source>
        <dbReference type="SAM" id="MobiDB-lite"/>
    </source>
</evidence>
<dbReference type="SUPFAM" id="SSF69279">
    <property type="entry name" value="Phage tail proteins"/>
    <property type="match status" value="1"/>
</dbReference>
<name>A0A173S911_9FIRM</name>
<evidence type="ECO:0000259" key="3">
    <source>
        <dbReference type="Pfam" id="PF24032"/>
    </source>
</evidence>
<dbReference type="EMBL" id="CYXV01000004">
    <property type="protein sequence ID" value="CUM85768.1"/>
    <property type="molecule type" value="Genomic_DNA"/>
</dbReference>
<feature type="region of interest" description="Disordered" evidence="1">
    <location>
        <begin position="134"/>
        <end position="153"/>
    </location>
</feature>
<dbReference type="Pfam" id="PF05257">
    <property type="entry name" value="CHAP"/>
    <property type="match status" value="1"/>
</dbReference>
<organism evidence="4 5">
    <name type="scientific">Roseburia faecis</name>
    <dbReference type="NCBI Taxonomy" id="301302"/>
    <lineage>
        <taxon>Bacteria</taxon>
        <taxon>Bacillati</taxon>
        <taxon>Bacillota</taxon>
        <taxon>Clostridia</taxon>
        <taxon>Lachnospirales</taxon>
        <taxon>Lachnospiraceae</taxon>
        <taxon>Roseburia</taxon>
    </lineage>
</organism>
<dbReference type="InterPro" id="IPR007921">
    <property type="entry name" value="CHAP_dom"/>
</dbReference>
<reference evidence="4 5" key="1">
    <citation type="submission" date="2015-09" db="EMBL/GenBank/DDBJ databases">
        <authorList>
            <consortium name="Pathogen Informatics"/>
        </authorList>
    </citation>
    <scope>NUCLEOTIDE SEQUENCE [LARGE SCALE GENOMIC DNA]</scope>
    <source>
        <strain evidence="4 5">2789STDY5608863</strain>
    </source>
</reference>
<dbReference type="InterPro" id="IPR056937">
    <property type="entry name" value="YqbQ/XkdQ"/>
</dbReference>
<feature type="compositionally biased region" description="Polar residues" evidence="1">
    <location>
        <begin position="134"/>
        <end position="143"/>
    </location>
</feature>
<sequence>MKDIVDVAIGEIGYREQGNNRTKYGEYTGANGAAWCHSFVSWCAHEAGVSISVVPKTASTTYGMQWFKKRGQFKYKGKYTPKRCDIVYFKTGRSHVGIVESVSGGQLHTIEGNTSDKVARRSYSLNNATITGYGTPKYTSTQNGSSGSGKKDSKKELQYLQKILSRHEAKAETIKADEAETGKIPAGNVMITVNNGKKKFTVPAEEGAKVVWERDSTPGKFTFTAKVEKGFSIGMGNEVLVTVDSKKFFYGFVFTKEGKKDGMASYIVYDQLRYLKNKETIVYKKKTAGELIKILAKRFNLQYGTLADTGWRRSAIEDNTTLFDIIQNALDDTLITKGKTYVLYDKVGKLQLTDVAKMKVNTCLVDAETGQDYSYKTTIDSDVYNQIKLVYENKKKGTFDLYVTKDSKNIGKWGTLQYLDKIDNPDIGKLKSKALLKLYDKKKRTLTISGVIGNINVRGGSLVPVMLDLGDITVANYMLVDKVTHTFKNCEYTMDLVVSGGDFSE</sequence>